<dbReference type="KEGG" id="pcz:PCL1606_34300"/>
<accession>A0A0D5Y1K5</accession>
<dbReference type="EMBL" id="CP011110">
    <property type="protein sequence ID" value="AKA24882.1"/>
    <property type="molecule type" value="Genomic_DNA"/>
</dbReference>
<proteinExistence type="predicted"/>
<reference evidence="2 3" key="1">
    <citation type="journal article" date="2015" name="Mol. Plant Microbe Interact.">
        <title>Comparative Genomic Analysis of Pseudomonas chlororaphis PCL1606 Reveals New Insight into Antifungal Compounds Involved in Biocontrol.</title>
        <authorList>
            <person name="Calderon C.E."/>
            <person name="Ramos C."/>
            <person name="de Vicente A."/>
            <person name="Cazorla F.M."/>
        </authorList>
    </citation>
    <scope>NUCLEOTIDE SEQUENCE [LARGE SCALE GENOMIC DNA]</scope>
    <source>
        <strain evidence="2 3">PCL1606</strain>
    </source>
</reference>
<gene>
    <name evidence="2" type="ORF">PCL1606_34300</name>
</gene>
<feature type="compositionally biased region" description="Basic residues" evidence="1">
    <location>
        <begin position="38"/>
        <end position="49"/>
    </location>
</feature>
<evidence type="ECO:0000313" key="2">
    <source>
        <dbReference type="EMBL" id="AKA24882.1"/>
    </source>
</evidence>
<dbReference type="AlphaFoldDB" id="A0A0D5Y1K5"/>
<feature type="compositionally biased region" description="Basic and acidic residues" evidence="1">
    <location>
        <begin position="1"/>
        <end position="17"/>
    </location>
</feature>
<sequence>MGRHTDKAANAGFDDHTQSPNFNMPRANTGCSSVTCSSRRRSERRRVTP</sequence>
<protein>
    <submittedName>
        <fullName evidence="2">Uncharacterized protein</fullName>
    </submittedName>
</protein>
<organism evidence="2 3">
    <name type="scientific">Pseudomonas chlororaphis</name>
    <dbReference type="NCBI Taxonomy" id="587753"/>
    <lineage>
        <taxon>Bacteria</taxon>
        <taxon>Pseudomonadati</taxon>
        <taxon>Pseudomonadota</taxon>
        <taxon>Gammaproteobacteria</taxon>
        <taxon>Pseudomonadales</taxon>
        <taxon>Pseudomonadaceae</taxon>
        <taxon>Pseudomonas</taxon>
    </lineage>
</organism>
<feature type="region of interest" description="Disordered" evidence="1">
    <location>
        <begin position="1"/>
        <end position="49"/>
    </location>
</feature>
<name>A0A0D5Y1K5_9PSED</name>
<evidence type="ECO:0000256" key="1">
    <source>
        <dbReference type="SAM" id="MobiDB-lite"/>
    </source>
</evidence>
<evidence type="ECO:0000313" key="3">
    <source>
        <dbReference type="Proteomes" id="UP000032748"/>
    </source>
</evidence>
<dbReference type="Proteomes" id="UP000032748">
    <property type="component" value="Chromosome"/>
</dbReference>